<keyword evidence="6" id="KW-1185">Reference proteome</keyword>
<dbReference type="InterPro" id="IPR013320">
    <property type="entry name" value="ConA-like_dom_sf"/>
</dbReference>
<dbReference type="CDD" id="cd00070">
    <property type="entry name" value="GLECT"/>
    <property type="match status" value="2"/>
</dbReference>
<dbReference type="PANTHER" id="PTHR11346">
    <property type="entry name" value="GALECTIN"/>
    <property type="match status" value="1"/>
</dbReference>
<evidence type="ECO:0000256" key="2">
    <source>
        <dbReference type="RuleBase" id="RU102079"/>
    </source>
</evidence>
<evidence type="ECO:0000313" key="5">
    <source>
        <dbReference type="EMBL" id="KAI7811168.1"/>
    </source>
</evidence>
<dbReference type="Pfam" id="PF00337">
    <property type="entry name" value="Gal-bind_lectin"/>
    <property type="match status" value="2"/>
</dbReference>
<dbReference type="InterPro" id="IPR001079">
    <property type="entry name" value="Galectin_CRD"/>
</dbReference>
<name>A0A9W8C9A1_TRIRA</name>
<dbReference type="PANTHER" id="PTHR11346:SF80">
    <property type="entry name" value="GALECTIN-9C"/>
    <property type="match status" value="1"/>
</dbReference>
<dbReference type="Gene3D" id="2.60.120.200">
    <property type="match status" value="2"/>
</dbReference>
<accession>A0A9W8C9A1</accession>
<proteinExistence type="predicted"/>
<feature type="domain" description="Galectin" evidence="4">
    <location>
        <begin position="206"/>
        <end position="332"/>
    </location>
</feature>
<comment type="caution">
    <text evidence="5">The sequence shown here is derived from an EMBL/GenBank/DDBJ whole genome shotgun (WGS) entry which is preliminary data.</text>
</comment>
<feature type="compositionally biased region" description="Basic and acidic residues" evidence="3">
    <location>
        <begin position="1"/>
        <end position="13"/>
    </location>
</feature>
<dbReference type="GO" id="GO:0030246">
    <property type="term" value="F:carbohydrate binding"/>
    <property type="evidence" value="ECO:0007669"/>
    <property type="project" value="UniProtKB-UniRule"/>
</dbReference>
<dbReference type="SMART" id="SM00908">
    <property type="entry name" value="Gal-bind_lectin"/>
    <property type="match status" value="2"/>
</dbReference>
<feature type="compositionally biased region" description="Basic and acidic residues" evidence="3">
    <location>
        <begin position="37"/>
        <end position="46"/>
    </location>
</feature>
<dbReference type="AlphaFoldDB" id="A0A9W8C9A1"/>
<dbReference type="EMBL" id="JAFHDT010000004">
    <property type="protein sequence ID" value="KAI7811168.1"/>
    <property type="molecule type" value="Genomic_DNA"/>
</dbReference>
<evidence type="ECO:0000313" key="6">
    <source>
        <dbReference type="Proteomes" id="UP001059041"/>
    </source>
</evidence>
<evidence type="ECO:0000256" key="1">
    <source>
        <dbReference type="ARBA" id="ARBA00022734"/>
    </source>
</evidence>
<dbReference type="GO" id="GO:0016936">
    <property type="term" value="F:galactoside binding"/>
    <property type="evidence" value="ECO:0007669"/>
    <property type="project" value="TreeGrafter"/>
</dbReference>
<protein>
    <recommendedName>
        <fullName evidence="2">Galectin</fullName>
    </recommendedName>
</protein>
<reference evidence="5" key="1">
    <citation type="submission" date="2021-02" db="EMBL/GenBank/DDBJ databases">
        <title>Comparative genomics reveals that relaxation of natural selection precedes convergent phenotypic evolution of cavefish.</title>
        <authorList>
            <person name="Peng Z."/>
        </authorList>
    </citation>
    <scope>NUCLEOTIDE SEQUENCE</scope>
    <source>
        <tissue evidence="5">Muscle</tissue>
    </source>
</reference>
<sequence length="332" mass="38397">MKDGQVLEGKDGGLEEEESELARKEQLENRLQSRSHCGGEKTSDERQEMMREIVLSVYLQASVNPLHGKNQPNQPRLHPGLICRHRFQVDLKRRDDVVLHVNPRYENGREYVVHNTFRNGHWDPNYEQDYECPFPRGQSFALQILVTKETYKISANGKPFSEYKHRVSFSRVDSICVGGMVDVNLVLVQYLEPLYAPIPGTFRVPYKSLLYGGLYAGKTILIQGHVYLHAKRLEINLRHKTGVAFNYCCHLDKNVVVLNNYEKGEWGKPDKYDDMPFTRGQPFQMTICCKENHYSVFASGIHVHTYTHRYTELKDIDVLEISGDVHLNFVQP</sequence>
<feature type="region of interest" description="Disordered" evidence="3">
    <location>
        <begin position="1"/>
        <end position="46"/>
    </location>
</feature>
<dbReference type="SMART" id="SM00276">
    <property type="entry name" value="GLECT"/>
    <property type="match status" value="2"/>
</dbReference>
<feature type="domain" description="Galectin" evidence="4">
    <location>
        <begin position="62"/>
        <end position="189"/>
    </location>
</feature>
<dbReference type="PROSITE" id="PS51304">
    <property type="entry name" value="GALECTIN"/>
    <property type="match status" value="2"/>
</dbReference>
<evidence type="ECO:0000256" key="3">
    <source>
        <dbReference type="SAM" id="MobiDB-lite"/>
    </source>
</evidence>
<dbReference type="SUPFAM" id="SSF49899">
    <property type="entry name" value="Concanavalin A-like lectins/glucanases"/>
    <property type="match status" value="2"/>
</dbReference>
<dbReference type="Proteomes" id="UP001059041">
    <property type="component" value="Linkage Group LG4"/>
</dbReference>
<gene>
    <name evidence="5" type="ORF">IRJ41_011237</name>
</gene>
<keyword evidence="1 2" id="KW-0430">Lectin</keyword>
<evidence type="ECO:0000259" key="4">
    <source>
        <dbReference type="PROSITE" id="PS51304"/>
    </source>
</evidence>
<organism evidence="5 6">
    <name type="scientific">Triplophysa rosa</name>
    <name type="common">Cave loach</name>
    <dbReference type="NCBI Taxonomy" id="992332"/>
    <lineage>
        <taxon>Eukaryota</taxon>
        <taxon>Metazoa</taxon>
        <taxon>Chordata</taxon>
        <taxon>Craniata</taxon>
        <taxon>Vertebrata</taxon>
        <taxon>Euteleostomi</taxon>
        <taxon>Actinopterygii</taxon>
        <taxon>Neopterygii</taxon>
        <taxon>Teleostei</taxon>
        <taxon>Ostariophysi</taxon>
        <taxon>Cypriniformes</taxon>
        <taxon>Nemacheilidae</taxon>
        <taxon>Triplophysa</taxon>
    </lineage>
</organism>
<dbReference type="InterPro" id="IPR044156">
    <property type="entry name" value="Galectin-like"/>
</dbReference>